<protein>
    <submittedName>
        <fullName evidence="3">Uncharacterized protein</fullName>
    </submittedName>
</protein>
<feature type="region of interest" description="Disordered" evidence="1">
    <location>
        <begin position="35"/>
        <end position="58"/>
    </location>
</feature>
<evidence type="ECO:0000313" key="2">
    <source>
        <dbReference type="Proteomes" id="UP000050790"/>
    </source>
</evidence>
<reference evidence="3" key="1">
    <citation type="submission" date="2023-11" db="UniProtKB">
        <authorList>
            <consortium name="WormBaseParasite"/>
        </authorList>
    </citation>
    <scope>IDENTIFICATION</scope>
</reference>
<feature type="compositionally biased region" description="Acidic residues" evidence="1">
    <location>
        <begin position="43"/>
        <end position="58"/>
    </location>
</feature>
<organism evidence="2 3">
    <name type="scientific">Schistosoma margrebowiei</name>
    <dbReference type="NCBI Taxonomy" id="48269"/>
    <lineage>
        <taxon>Eukaryota</taxon>
        <taxon>Metazoa</taxon>
        <taxon>Spiralia</taxon>
        <taxon>Lophotrochozoa</taxon>
        <taxon>Platyhelminthes</taxon>
        <taxon>Trematoda</taxon>
        <taxon>Digenea</taxon>
        <taxon>Strigeidida</taxon>
        <taxon>Schistosomatoidea</taxon>
        <taxon>Schistosomatidae</taxon>
        <taxon>Schistosoma</taxon>
    </lineage>
</organism>
<name>A0AA84ZT50_9TREM</name>
<evidence type="ECO:0000313" key="3">
    <source>
        <dbReference type="WBParaSite" id="SMRG1_44790.1"/>
    </source>
</evidence>
<sequence length="162" mass="19721">MSKRQQQHMNNYLFSIIFRNNLMYEFSKLPITKRQKQNTNIDENNEEEEEEEEEEKENEETKFFIDFYKTFHQIQMNQSWFPKDLHEFLQVYNINNFPVLNLNDKIPAEKINSITLNDLHGLFQFEIDSKNVIDLIQNMEKQFNNDFKQMKDKINSLNIVTI</sequence>
<dbReference type="WBParaSite" id="SMRG1_44790.1">
    <property type="protein sequence ID" value="SMRG1_44790.1"/>
    <property type="gene ID" value="SMRG1_44790"/>
</dbReference>
<evidence type="ECO:0000256" key="1">
    <source>
        <dbReference type="SAM" id="MobiDB-lite"/>
    </source>
</evidence>
<dbReference type="AlphaFoldDB" id="A0AA84ZT50"/>
<dbReference type="Proteomes" id="UP000050790">
    <property type="component" value="Unassembled WGS sequence"/>
</dbReference>
<proteinExistence type="predicted"/>
<accession>A0AA84ZT50</accession>